<dbReference type="Pfam" id="PF00685">
    <property type="entry name" value="Sulfotransfer_1"/>
    <property type="match status" value="1"/>
</dbReference>
<dbReference type="InterPro" id="IPR000863">
    <property type="entry name" value="Sulfotransferase_dom"/>
</dbReference>
<keyword evidence="6" id="KW-1185">Reference proteome</keyword>
<dbReference type="OMA" id="NNEMTNC"/>
<evidence type="ECO:0000256" key="3">
    <source>
        <dbReference type="RuleBase" id="RU361155"/>
    </source>
</evidence>
<dbReference type="Gene3D" id="3.40.50.300">
    <property type="entry name" value="P-loop containing nucleotide triphosphate hydrolases"/>
    <property type="match status" value="1"/>
</dbReference>
<dbReference type="PANTHER" id="PTHR11783">
    <property type="entry name" value="SULFOTRANSFERASE SULT"/>
    <property type="match status" value="1"/>
</dbReference>
<protein>
    <recommendedName>
        <fullName evidence="3">Sulfotransferase</fullName>
        <ecNumber evidence="3">2.8.2.-</ecNumber>
    </recommendedName>
</protein>
<dbReference type="AlphaFoldDB" id="A0A9R0Z9Y3"/>
<dbReference type="InterPro" id="IPR027417">
    <property type="entry name" value="P-loop_NTPase"/>
</dbReference>
<evidence type="ECO:0000259" key="4">
    <source>
        <dbReference type="Pfam" id="PF00685"/>
    </source>
</evidence>
<keyword evidence="2 3" id="KW-0808">Transferase</keyword>
<dbReference type="EC" id="2.8.2.-" evidence="3"/>
<evidence type="ECO:0000313" key="6">
    <source>
        <dbReference type="Proteomes" id="UP000324705"/>
    </source>
</evidence>
<evidence type="ECO:0000313" key="5">
    <source>
        <dbReference type="EMBL" id="VAI74048.1"/>
    </source>
</evidence>
<dbReference type="SUPFAM" id="SSF52540">
    <property type="entry name" value="P-loop containing nucleoside triphosphate hydrolases"/>
    <property type="match status" value="1"/>
</dbReference>
<sequence length="375" mass="41330">MQINGPTLGANNTLSLHHYSPSAHTCILQCHIYQQSGTCSTTLDSCVPHPPSAMAEINNDAAEEGDGQLLSTLPKKEGMWKPFFLYRGCWLTPRTVTSITLLQSQFAPRPDDVVLATFPKCGTTWLKALAFAVANRSRHPAGSGAHPLLTTHPQDLVPSLEVPHRDVHPVAGLDKLPSPRLLSTHMPLSLLPPGISALGCRVVYLCREPKDVFVSSWHYMNRVSADFSPDMDATFELFCEGFSLYGPLWDHVRGYWEQSVAEPDRVLFLKYDDMMADAGKHLKMLAEFLRAPFTDEEVSGGAVEDVVALCSFENLKSLPVNSSGVSDRIGGLPMENSSYFRAGKVGDWKTHLTEEMAKKLDCIVEEKLRGSGLTF</sequence>
<organism evidence="5 6">
    <name type="scientific">Triticum turgidum subsp. durum</name>
    <name type="common">Durum wheat</name>
    <name type="synonym">Triticum durum</name>
    <dbReference type="NCBI Taxonomy" id="4567"/>
    <lineage>
        <taxon>Eukaryota</taxon>
        <taxon>Viridiplantae</taxon>
        <taxon>Streptophyta</taxon>
        <taxon>Embryophyta</taxon>
        <taxon>Tracheophyta</taxon>
        <taxon>Spermatophyta</taxon>
        <taxon>Magnoliopsida</taxon>
        <taxon>Liliopsida</taxon>
        <taxon>Poales</taxon>
        <taxon>Poaceae</taxon>
        <taxon>BOP clade</taxon>
        <taxon>Pooideae</taxon>
        <taxon>Triticodae</taxon>
        <taxon>Triticeae</taxon>
        <taxon>Triticinae</taxon>
        <taxon>Triticum</taxon>
    </lineage>
</organism>
<accession>A0A9R0Z9Y3</accession>
<evidence type="ECO:0000256" key="2">
    <source>
        <dbReference type="ARBA" id="ARBA00022679"/>
    </source>
</evidence>
<proteinExistence type="inferred from homology"/>
<dbReference type="EMBL" id="LT934123">
    <property type="protein sequence ID" value="VAI74048.1"/>
    <property type="molecule type" value="Genomic_DNA"/>
</dbReference>
<dbReference type="Gramene" id="TRITD7Av1G094880.1">
    <property type="protein sequence ID" value="TRITD7Av1G094880.1"/>
    <property type="gene ID" value="TRITD7Av1G094880"/>
</dbReference>
<evidence type="ECO:0000256" key="1">
    <source>
        <dbReference type="ARBA" id="ARBA00005771"/>
    </source>
</evidence>
<feature type="domain" description="Sulfotransferase" evidence="4">
    <location>
        <begin position="110"/>
        <end position="372"/>
    </location>
</feature>
<comment type="similarity">
    <text evidence="1 3">Belongs to the sulfotransferase 1 family.</text>
</comment>
<reference evidence="5 6" key="1">
    <citation type="submission" date="2017-09" db="EMBL/GenBank/DDBJ databases">
        <authorList>
            <consortium name="International Durum Wheat Genome Sequencing Consortium (IDWGSC)"/>
            <person name="Milanesi L."/>
        </authorList>
    </citation>
    <scope>NUCLEOTIDE SEQUENCE [LARGE SCALE GENOMIC DNA]</scope>
    <source>
        <strain evidence="6">cv. Svevo</strain>
    </source>
</reference>
<dbReference type="GO" id="GO:0008146">
    <property type="term" value="F:sulfotransferase activity"/>
    <property type="evidence" value="ECO:0007669"/>
    <property type="project" value="InterPro"/>
</dbReference>
<gene>
    <name evidence="5" type="ORF">TRITD_7Av1G094880</name>
</gene>
<dbReference type="Proteomes" id="UP000324705">
    <property type="component" value="Chromosome 7A"/>
</dbReference>
<name>A0A9R0Z9Y3_TRITD</name>